<evidence type="ECO:0000313" key="4">
    <source>
        <dbReference type="Proteomes" id="UP000178606"/>
    </source>
</evidence>
<name>A0A1F6CC09_HANXR</name>
<evidence type="ECO:0008006" key="5">
    <source>
        <dbReference type="Google" id="ProtNLM"/>
    </source>
</evidence>
<dbReference type="InterPro" id="IPR029010">
    <property type="entry name" value="ThuA-like"/>
</dbReference>
<reference evidence="3 4" key="1">
    <citation type="journal article" date="2016" name="Nat. Commun.">
        <title>Thousands of microbial genomes shed light on interconnected biogeochemical processes in an aquifer system.</title>
        <authorList>
            <person name="Anantharaman K."/>
            <person name="Brown C.T."/>
            <person name="Hug L.A."/>
            <person name="Sharon I."/>
            <person name="Castelle C.J."/>
            <person name="Probst A.J."/>
            <person name="Thomas B.C."/>
            <person name="Singh A."/>
            <person name="Wilkins M.J."/>
            <person name="Karaoz U."/>
            <person name="Brodie E.L."/>
            <person name="Williams K.H."/>
            <person name="Hubbard S.S."/>
            <person name="Banfield J.F."/>
        </authorList>
    </citation>
    <scope>NUCLEOTIDE SEQUENCE [LARGE SCALE GENOMIC DNA]</scope>
    <source>
        <strain evidence="4">RIFCSPLOWO2_12_FULL_64_10</strain>
    </source>
</reference>
<dbReference type="Proteomes" id="UP000178606">
    <property type="component" value="Unassembled WGS sequence"/>
</dbReference>
<accession>A0A1F6CC09</accession>
<dbReference type="Pfam" id="PF06439">
    <property type="entry name" value="3keto-disac_hyd"/>
    <property type="match status" value="2"/>
</dbReference>
<dbReference type="GO" id="GO:0016787">
    <property type="term" value="F:hydrolase activity"/>
    <property type="evidence" value="ECO:0007669"/>
    <property type="project" value="InterPro"/>
</dbReference>
<evidence type="ECO:0000259" key="1">
    <source>
        <dbReference type="Pfam" id="PF06283"/>
    </source>
</evidence>
<protein>
    <recommendedName>
        <fullName evidence="5">Glycosyl hydrolase</fullName>
    </recommendedName>
</protein>
<dbReference type="Pfam" id="PF06283">
    <property type="entry name" value="ThuA"/>
    <property type="match status" value="1"/>
</dbReference>
<dbReference type="EMBL" id="MFKF01000306">
    <property type="protein sequence ID" value="OGG46517.1"/>
    <property type="molecule type" value="Genomic_DNA"/>
</dbReference>
<proteinExistence type="predicted"/>
<evidence type="ECO:0000313" key="3">
    <source>
        <dbReference type="EMBL" id="OGG46517.1"/>
    </source>
</evidence>
<feature type="domain" description="3-keto-alpha-glucoside-1,2-lyase/3-keto-2-hydroxy-glucal hydratase" evidence="2">
    <location>
        <begin position="235"/>
        <end position="404"/>
    </location>
</feature>
<dbReference type="AlphaFoldDB" id="A0A1F6CC09"/>
<feature type="domain" description="3-keto-alpha-glucoside-1,2-lyase/3-keto-2-hydroxy-glucal hydratase" evidence="2">
    <location>
        <begin position="415"/>
        <end position="579"/>
    </location>
</feature>
<organism evidence="3 4">
    <name type="scientific">Handelsmanbacteria sp. (strain RIFCSPLOWO2_12_FULL_64_10)</name>
    <dbReference type="NCBI Taxonomy" id="1817868"/>
    <lineage>
        <taxon>Bacteria</taxon>
        <taxon>Candidatus Handelsmaniibacteriota</taxon>
    </lineage>
</organism>
<dbReference type="SUPFAM" id="SSF52317">
    <property type="entry name" value="Class I glutamine amidotransferase-like"/>
    <property type="match status" value="1"/>
</dbReference>
<dbReference type="InterPro" id="IPR010496">
    <property type="entry name" value="AL/BT2_dom"/>
</dbReference>
<feature type="domain" description="ThuA-like" evidence="1">
    <location>
        <begin position="14"/>
        <end position="228"/>
    </location>
</feature>
<dbReference type="PANTHER" id="PTHR40469:SF2">
    <property type="entry name" value="GALACTOSE-BINDING DOMAIN-LIKE SUPERFAMILY PROTEIN"/>
    <property type="match status" value="1"/>
</dbReference>
<dbReference type="InterPro" id="IPR029062">
    <property type="entry name" value="Class_I_gatase-like"/>
</dbReference>
<sequence>MLLLLTLLQDADRRVLFLTHSAGYEHSVVKRDGDSLSHAERLLTEEAPFAVVATKDCSLINADDLAKYDAVVFYTTGELPIDSAALLEFVRAGGGFVGIHPATDTLYKQSDYGDLVGGYFNGHPWHEKVGVVVEDPTHPAAAHLGAGFEIVDEIYQFRDLRAGSHVILRLDPDRTDMTQGAIEGDAFPLAWTRRVGLGRVFYTALGHREDVWSNPAFMTHLVEGIRWTFGQDDEGFDVIFDGVHTAGWKQAGPGGFAVEDGVARPHGGMGLWYYEHEYENFILKLEFRQEAIGSNSGVYVRFPDPEGDPWNPVKQGYEIQIAGDKPAKNSTGAIYDFKAADEVPLKPAGEWNEYEIIAIGQDYGVRLNGRLINTYTGNRSLRGRIGLQNHDDESIVEYRNVRVKPLSVDAAAYLVLFEGDAKGWRMAGPGEFHLKDGVLTADGGMGLFWHERAFKDFTLLLDWRVEKPENNSGVFVRFPDPGDDPWVAVKEGYEIQICDTADAKHRTGSIYDFKDASDVPTHKPGEWNHYEITVIGQRYTVRVNGKVVNEFEGDRGAEGRVGLQNHDPGSPVSFRNVRVVEYK</sequence>
<gene>
    <name evidence="3" type="ORF">A3F84_15870</name>
</gene>
<dbReference type="PANTHER" id="PTHR40469">
    <property type="entry name" value="SECRETED GLYCOSYL HYDROLASE"/>
    <property type="match status" value="1"/>
</dbReference>
<dbReference type="Gene3D" id="2.60.120.560">
    <property type="entry name" value="Exo-inulinase, domain 1"/>
    <property type="match status" value="2"/>
</dbReference>
<comment type="caution">
    <text evidence="3">The sequence shown here is derived from an EMBL/GenBank/DDBJ whole genome shotgun (WGS) entry which is preliminary data.</text>
</comment>
<evidence type="ECO:0000259" key="2">
    <source>
        <dbReference type="Pfam" id="PF06439"/>
    </source>
</evidence>
<dbReference type="Gene3D" id="3.40.50.880">
    <property type="match status" value="1"/>
</dbReference>